<organism evidence="2 3">
    <name type="scientific">Curvularia kusanoi</name>
    <name type="common">Cochliobolus kusanoi</name>
    <dbReference type="NCBI Taxonomy" id="90978"/>
    <lineage>
        <taxon>Eukaryota</taxon>
        <taxon>Fungi</taxon>
        <taxon>Dikarya</taxon>
        <taxon>Ascomycota</taxon>
        <taxon>Pezizomycotina</taxon>
        <taxon>Dothideomycetes</taxon>
        <taxon>Pleosporomycetidae</taxon>
        <taxon>Pleosporales</taxon>
        <taxon>Pleosporineae</taxon>
        <taxon>Pleosporaceae</taxon>
        <taxon>Curvularia</taxon>
    </lineage>
</organism>
<evidence type="ECO:0000313" key="2">
    <source>
        <dbReference type="EMBL" id="KAF3005174.1"/>
    </source>
</evidence>
<dbReference type="Pfam" id="PF06985">
    <property type="entry name" value="HET"/>
    <property type="match status" value="1"/>
</dbReference>
<accession>A0A9P4WA78</accession>
<proteinExistence type="predicted"/>
<protein>
    <recommendedName>
        <fullName evidence="1">Heterokaryon incompatibility domain-containing protein</fullName>
    </recommendedName>
</protein>
<reference evidence="2" key="1">
    <citation type="submission" date="2019-04" db="EMBL/GenBank/DDBJ databases">
        <title>Sequencing of skin fungus with MAO and IRED activity.</title>
        <authorList>
            <person name="Marsaioli A.J."/>
            <person name="Bonatto J.M.C."/>
            <person name="Reis Junior O."/>
        </authorList>
    </citation>
    <scope>NUCLEOTIDE SEQUENCE</scope>
    <source>
        <strain evidence="2">30M1</strain>
    </source>
</reference>
<dbReference type="AlphaFoldDB" id="A0A9P4WA78"/>
<comment type="caution">
    <text evidence="2">The sequence shown here is derived from an EMBL/GenBank/DDBJ whole genome shotgun (WGS) entry which is preliminary data.</text>
</comment>
<evidence type="ECO:0000313" key="3">
    <source>
        <dbReference type="Proteomes" id="UP000801428"/>
    </source>
</evidence>
<dbReference type="InterPro" id="IPR052895">
    <property type="entry name" value="HetReg/Transcr_Mod"/>
</dbReference>
<feature type="domain" description="Heterokaryon incompatibility" evidence="1">
    <location>
        <begin position="85"/>
        <end position="232"/>
    </location>
</feature>
<dbReference type="InterPro" id="IPR010730">
    <property type="entry name" value="HET"/>
</dbReference>
<dbReference type="PANTHER" id="PTHR24148">
    <property type="entry name" value="ANKYRIN REPEAT DOMAIN-CONTAINING PROTEIN 39 HOMOLOG-RELATED"/>
    <property type="match status" value="1"/>
</dbReference>
<gene>
    <name evidence="2" type="ORF">E8E13_010644</name>
</gene>
<dbReference type="PANTHER" id="PTHR24148:SF73">
    <property type="entry name" value="HET DOMAIN PROTEIN (AFU_ORTHOLOGUE AFUA_8G01020)"/>
    <property type="match status" value="1"/>
</dbReference>
<dbReference type="OrthoDB" id="3557394at2759"/>
<keyword evidence="3" id="KW-1185">Reference proteome</keyword>
<dbReference type="Pfam" id="PF26639">
    <property type="entry name" value="Het-6_barrel"/>
    <property type="match status" value="1"/>
</dbReference>
<evidence type="ECO:0000259" key="1">
    <source>
        <dbReference type="Pfam" id="PF06985"/>
    </source>
</evidence>
<sequence>MVLHKLPDMERYTYKSLDPSKRQIRLLHLHPVRKRRRDRFVKKAKSVFSEIAGRPRNIVLEDDLNDPADVSCTFSLASLDDNPKFEALSYVWGDPDDLVTVHLHGCSAKVTRNLHDALIHMRQDRKRVLWADALCINQADLAERASQVRLMGSIYGQASTVIVYLGAWSNAESGFRFIEAFGTDPEEHHHDPDATSSLLRAAGLDLTPEIAKTYLREFFSLPWWSRVWTVQEFALARKAVFQSGNQLLSSISLADMLDIFLDHTSCCGRGGDSRNSWLPMEDESNLYESGVIKCAMLLKLSKPRTRQVSSPFGILAFFRNRRCSDPLDIIYGALALTDPLFQSNIELDYRSSPRRVYTGATMAYIHVSKTLDALSHVYGRMGASDIPTYVADFSVKHGHEDSHSCEYRNQYFLPHYNASRASTPKIFHQPSFEAKTQAIFIDAIQENVDDDMSEQTSFSSTGIAQHLLSRYSLPATASWQTLCAGIVGNKEPDKAYRFRPVLDSDYSTYLDWIARDEDEPSRITIEAFQFDQAVSISKEGRFYATTRTGYLGIVPNDARIGDCIVLMPGGKVPYVLRPVEDSDSTEHSGLVEGGRYEFIGDCYIHGIMNGEAWDESKLQDIILV</sequence>
<dbReference type="Proteomes" id="UP000801428">
    <property type="component" value="Unassembled WGS sequence"/>
</dbReference>
<dbReference type="EMBL" id="SWKU01000007">
    <property type="protein sequence ID" value="KAF3005174.1"/>
    <property type="molecule type" value="Genomic_DNA"/>
</dbReference>
<name>A0A9P4WA78_CURKU</name>